<reference evidence="9 10" key="1">
    <citation type="submission" date="2024-01" db="EMBL/GenBank/DDBJ databases">
        <title>Complete genome of Cladobotryum mycophilum ATHUM6906.</title>
        <authorList>
            <person name="Christinaki A.C."/>
            <person name="Myridakis A.I."/>
            <person name="Kouvelis V.N."/>
        </authorList>
    </citation>
    <scope>NUCLEOTIDE SEQUENCE [LARGE SCALE GENOMIC DNA]</scope>
    <source>
        <strain evidence="9 10">ATHUM6906</strain>
    </source>
</reference>
<evidence type="ECO:0000256" key="2">
    <source>
        <dbReference type="ARBA" id="ARBA00022723"/>
    </source>
</evidence>
<dbReference type="SUPFAM" id="SSF53098">
    <property type="entry name" value="Ribonuclease H-like"/>
    <property type="match status" value="1"/>
</dbReference>
<feature type="signal peptide" evidence="7">
    <location>
        <begin position="1"/>
        <end position="20"/>
    </location>
</feature>
<evidence type="ECO:0000256" key="1">
    <source>
        <dbReference type="ARBA" id="ARBA00004123"/>
    </source>
</evidence>
<dbReference type="InterPro" id="IPR052035">
    <property type="entry name" value="ZnF_BED_domain_contain"/>
</dbReference>
<evidence type="ECO:0000256" key="3">
    <source>
        <dbReference type="ARBA" id="ARBA00022771"/>
    </source>
</evidence>
<evidence type="ECO:0000313" key="10">
    <source>
        <dbReference type="Proteomes" id="UP001338125"/>
    </source>
</evidence>
<keyword evidence="2" id="KW-0479">Metal-binding</keyword>
<evidence type="ECO:0000256" key="5">
    <source>
        <dbReference type="ARBA" id="ARBA00023242"/>
    </source>
</evidence>
<dbReference type="EMBL" id="JAVFKD010000012">
    <property type="protein sequence ID" value="KAK5994065.1"/>
    <property type="molecule type" value="Genomic_DNA"/>
</dbReference>
<dbReference type="SUPFAM" id="SSF56176">
    <property type="entry name" value="FAD-binding/transporter-associated domain-like"/>
    <property type="match status" value="1"/>
</dbReference>
<keyword evidence="10" id="KW-1185">Reference proteome</keyword>
<evidence type="ECO:0000256" key="6">
    <source>
        <dbReference type="SAM" id="MobiDB-lite"/>
    </source>
</evidence>
<feature type="compositionally biased region" description="Polar residues" evidence="6">
    <location>
        <begin position="700"/>
        <end position="719"/>
    </location>
</feature>
<dbReference type="InterPro" id="IPR016169">
    <property type="entry name" value="FAD-bd_PCMH_sub2"/>
</dbReference>
<dbReference type="PANTHER" id="PTHR46481">
    <property type="entry name" value="ZINC FINGER BED DOMAIN-CONTAINING PROTEIN 4"/>
    <property type="match status" value="1"/>
</dbReference>
<keyword evidence="3" id="KW-0863">Zinc-finger</keyword>
<feature type="region of interest" description="Disordered" evidence="6">
    <location>
        <begin position="684"/>
        <end position="719"/>
    </location>
</feature>
<evidence type="ECO:0000256" key="7">
    <source>
        <dbReference type="SAM" id="SignalP"/>
    </source>
</evidence>
<gene>
    <name evidence="9" type="ORF">PT974_07505</name>
</gene>
<dbReference type="Proteomes" id="UP001338125">
    <property type="component" value="Unassembled WGS sequence"/>
</dbReference>
<proteinExistence type="predicted"/>
<dbReference type="InterPro" id="IPR036318">
    <property type="entry name" value="FAD-bd_PCMH-like_sf"/>
</dbReference>
<evidence type="ECO:0000259" key="8">
    <source>
        <dbReference type="Pfam" id="PF01565"/>
    </source>
</evidence>
<name>A0ABR0SQQ3_9HYPO</name>
<sequence>MKYLVPFTYTLSLLSTLAAGASIPRYFQSSPLTRRQLTAAEVRRELGTQVSNTTVIFGSDDPRYDNATARWNTFAVPQVQVVVVPGKESDIPNIVKYCNQNSLDFLAINRGHGDASSLGTFKGVQISMSLLRNITINPDGTSGWFQGGVYDGQAVEYLWDRGYVTTTGACDCVGINNPRACETFNNMLVATWKGKRYVNDDLMSKKGSRGRTSWIVNEGIFIREITPLDQYGDAFWVCRRCDHMGHSKPFKASATTSAKEHLQRAHRIYRSLSGGSTTSSDTDDQPPPKRTRISTVFPKNQVHKLHELALGYIINSNEAFNTFDDPFIRSLMMDLNMQLFSGLSLNRTNQRQMLDTIFNDNKKIIRDELQNALTKVHLGFDLWTSPNRLAINGIVAHFTDPNGIHQHRLLALRQQYGAHTGNNIASTLHKVIQDWDIEDRVGTIICDNATNNDTCIQHLFQLLNPMMMPSDASDRRMRCFGHILNLVGRAFLYGEDSETFEQESQHYEALKDIDKDLRHWRRRGPIGKLRNIVKFIRSSPQRSERFQHSAHELNTEDFVLFEESDKELEVIMNNDTRWNSTYLMLDRAIKKQAHIQAFIHGSQLEPDPSNRIPNEDVLIIEDWRLLTEVKAILEPLYEQTMQCQSRAKAGGFGQLWEVLTGIEYLLDDLEFWKAFFDSPTDEQIEQTSSQMPLVTKRASTRSQRQLSQQNTPRSQSLPMASWQSLPQHIRAEYQSDERQDQFRRLQGLQADSKAYLRLSITNAWKKLNNYYTKLGDSPLFAASVILHPQYNFRWLKKRWNDPDQAIWFDNAIEGLERYWEQWYRQHDNLFVIDQPPTPRFLSLCFYHERSPPGSTSG</sequence>
<dbReference type="PANTHER" id="PTHR46481:SF10">
    <property type="entry name" value="ZINC FINGER BED DOMAIN-CONTAINING PROTEIN 39"/>
    <property type="match status" value="1"/>
</dbReference>
<feature type="domain" description="FAD linked oxidase N-terminal" evidence="8">
    <location>
        <begin position="80"/>
        <end position="175"/>
    </location>
</feature>
<organism evidence="9 10">
    <name type="scientific">Cladobotryum mycophilum</name>
    <dbReference type="NCBI Taxonomy" id="491253"/>
    <lineage>
        <taxon>Eukaryota</taxon>
        <taxon>Fungi</taxon>
        <taxon>Dikarya</taxon>
        <taxon>Ascomycota</taxon>
        <taxon>Pezizomycotina</taxon>
        <taxon>Sordariomycetes</taxon>
        <taxon>Hypocreomycetidae</taxon>
        <taxon>Hypocreales</taxon>
        <taxon>Hypocreaceae</taxon>
        <taxon>Cladobotryum</taxon>
    </lineage>
</organism>
<keyword evidence="5" id="KW-0539">Nucleus</keyword>
<dbReference type="Gene3D" id="3.30.465.10">
    <property type="match status" value="1"/>
</dbReference>
<comment type="subcellular location">
    <subcellularLocation>
        <location evidence="1">Nucleus</location>
    </subcellularLocation>
</comment>
<dbReference type="InterPro" id="IPR012337">
    <property type="entry name" value="RNaseH-like_sf"/>
</dbReference>
<accession>A0ABR0SQQ3</accession>
<keyword evidence="4" id="KW-0862">Zinc</keyword>
<evidence type="ECO:0000256" key="4">
    <source>
        <dbReference type="ARBA" id="ARBA00022833"/>
    </source>
</evidence>
<dbReference type="InterPro" id="IPR006094">
    <property type="entry name" value="Oxid_FAD_bind_N"/>
</dbReference>
<feature type="chain" id="PRO_5046304035" evidence="7">
    <location>
        <begin position="21"/>
        <end position="857"/>
    </location>
</feature>
<protein>
    <submittedName>
        <fullName evidence="9">FAD-linked oxidoreductase iacH</fullName>
    </submittedName>
</protein>
<dbReference type="Pfam" id="PF01565">
    <property type="entry name" value="FAD_binding_4"/>
    <property type="match status" value="1"/>
</dbReference>
<comment type="caution">
    <text evidence="9">The sequence shown here is derived from an EMBL/GenBank/DDBJ whole genome shotgun (WGS) entry which is preliminary data.</text>
</comment>
<keyword evidence="7" id="KW-0732">Signal</keyword>
<evidence type="ECO:0000313" key="9">
    <source>
        <dbReference type="EMBL" id="KAK5994065.1"/>
    </source>
</evidence>